<keyword evidence="1 2" id="KW-0694">RNA-binding</keyword>
<dbReference type="Proteomes" id="UP000695000">
    <property type="component" value="Unplaced"/>
</dbReference>
<dbReference type="PANTHER" id="PTHR23236">
    <property type="entry name" value="EUKARYOTIC TRANSLATION INITIATION FACTOR 4B/4H"/>
    <property type="match status" value="1"/>
</dbReference>
<dbReference type="SMART" id="SM00360">
    <property type="entry name" value="RRM"/>
    <property type="match status" value="1"/>
</dbReference>
<keyword evidence="4" id="KW-1185">Reference proteome</keyword>
<dbReference type="InterPro" id="IPR000504">
    <property type="entry name" value="RRM_dom"/>
</dbReference>
<evidence type="ECO:0000256" key="2">
    <source>
        <dbReference type="PROSITE-ProRule" id="PRU00176"/>
    </source>
</evidence>
<feature type="domain" description="RRM" evidence="3">
    <location>
        <begin position="187"/>
        <end position="264"/>
    </location>
</feature>
<dbReference type="PANTHER" id="PTHR23236:SF12">
    <property type="entry name" value="EUKARYOTIC INITIATION FACTOR 4B-RELATED"/>
    <property type="match status" value="1"/>
</dbReference>
<evidence type="ECO:0000256" key="1">
    <source>
        <dbReference type="ARBA" id="ARBA00022884"/>
    </source>
</evidence>
<sequence length="318" mass="36119">MSEIEVSTKNNNKITVLKNDNKSEDLQFEEMMANFKKLTIGNLNIHLVMDGKQQLKDIFSIDEKDNRKNILKSNAGNGKKIVKLTLKYMKKSHDKNEKNMVLNGNNGEKIKVIRNNTFSPKGNIVNTTNIYKLTIKNTTKLVRKSKVSSENNDEQIKSLENMKKLLTKNLLTKIGENLKKKIEADSRTVFVGNVDYGTTAQLLGKIFSKCGKIKRIYIPVNTISRKPKGCAYIEFDLSQSVEKAIEMNGFVLRGKPIQVKHKRTNKPGMSITDRTSFEPVHSKSRKIHEECVKKTPKVLDNYVCKNHSGSKTANIKKC</sequence>
<organism evidence="4 5">
    <name type="scientific">Nicrophorus vespilloides</name>
    <name type="common">Boreal carrion beetle</name>
    <dbReference type="NCBI Taxonomy" id="110193"/>
    <lineage>
        <taxon>Eukaryota</taxon>
        <taxon>Metazoa</taxon>
        <taxon>Ecdysozoa</taxon>
        <taxon>Arthropoda</taxon>
        <taxon>Hexapoda</taxon>
        <taxon>Insecta</taxon>
        <taxon>Pterygota</taxon>
        <taxon>Neoptera</taxon>
        <taxon>Endopterygota</taxon>
        <taxon>Coleoptera</taxon>
        <taxon>Polyphaga</taxon>
        <taxon>Staphyliniformia</taxon>
        <taxon>Silphidae</taxon>
        <taxon>Nicrophorinae</taxon>
        <taxon>Nicrophorus</taxon>
    </lineage>
</organism>
<evidence type="ECO:0000259" key="3">
    <source>
        <dbReference type="PROSITE" id="PS50102"/>
    </source>
</evidence>
<name>A0ABM1N6W1_NICVS</name>
<dbReference type="PROSITE" id="PS50102">
    <property type="entry name" value="RRM"/>
    <property type="match status" value="1"/>
</dbReference>
<dbReference type="SUPFAM" id="SSF54928">
    <property type="entry name" value="RNA-binding domain, RBD"/>
    <property type="match status" value="1"/>
</dbReference>
<reference evidence="5" key="1">
    <citation type="submission" date="2025-08" db="UniProtKB">
        <authorList>
            <consortium name="RefSeq"/>
        </authorList>
    </citation>
    <scope>IDENTIFICATION</scope>
    <source>
        <tissue evidence="5">Whole Larva</tissue>
    </source>
</reference>
<dbReference type="GeneID" id="108566936"/>
<gene>
    <name evidence="5" type="primary">LOC108566936</name>
</gene>
<accession>A0ABM1N6W1</accession>
<evidence type="ECO:0000313" key="4">
    <source>
        <dbReference type="Proteomes" id="UP000695000"/>
    </source>
</evidence>
<protein>
    <submittedName>
        <fullName evidence="5">Polyadenylate-binding protein 2-like</fullName>
    </submittedName>
</protein>
<dbReference type="InterPro" id="IPR012677">
    <property type="entry name" value="Nucleotide-bd_a/b_plait_sf"/>
</dbReference>
<dbReference type="Gene3D" id="3.30.70.330">
    <property type="match status" value="1"/>
</dbReference>
<dbReference type="Pfam" id="PF00076">
    <property type="entry name" value="RRM_1"/>
    <property type="match status" value="1"/>
</dbReference>
<proteinExistence type="predicted"/>
<dbReference type="InterPro" id="IPR035979">
    <property type="entry name" value="RBD_domain_sf"/>
</dbReference>
<dbReference type="RefSeq" id="XP_017782561.1">
    <property type="nucleotide sequence ID" value="XM_017927072.1"/>
</dbReference>
<evidence type="ECO:0000313" key="5">
    <source>
        <dbReference type="RefSeq" id="XP_017782561.1"/>
    </source>
</evidence>